<gene>
    <name evidence="7" type="primary">LOC108733092</name>
</gene>
<dbReference type="GO" id="GO:0005737">
    <property type="term" value="C:cytoplasm"/>
    <property type="evidence" value="ECO:0007669"/>
    <property type="project" value="TreeGrafter"/>
</dbReference>
<dbReference type="InterPro" id="IPR052103">
    <property type="entry name" value="Dual_spec_Phospatases"/>
</dbReference>
<dbReference type="CDD" id="cd14514">
    <property type="entry name" value="DUSP14-like"/>
    <property type="match status" value="1"/>
</dbReference>
<dbReference type="PROSITE" id="PS00383">
    <property type="entry name" value="TYR_PHOSPHATASE_1"/>
    <property type="match status" value="1"/>
</dbReference>
<feature type="domain" description="Tyrosine-protein phosphatase" evidence="4">
    <location>
        <begin position="45"/>
        <end position="187"/>
    </location>
</feature>
<dbReference type="SMART" id="SM00404">
    <property type="entry name" value="PTPc_motif"/>
    <property type="match status" value="1"/>
</dbReference>
<dbReference type="PANTHER" id="PTHR45961:SF6">
    <property type="entry name" value="IP21249P"/>
    <property type="match status" value="1"/>
</dbReference>
<name>A0A1W4W6A2_AGRPL</name>
<keyword evidence="2" id="KW-0378">Hydrolase</keyword>
<evidence type="ECO:0000256" key="2">
    <source>
        <dbReference type="ARBA" id="ARBA00022801"/>
    </source>
</evidence>
<dbReference type="PROSITE" id="PS50056">
    <property type="entry name" value="TYR_PHOSPHATASE_2"/>
    <property type="match status" value="1"/>
</dbReference>
<dbReference type="PANTHER" id="PTHR45961">
    <property type="entry name" value="IP21249P"/>
    <property type="match status" value="1"/>
</dbReference>
<dbReference type="Gene3D" id="3.90.190.10">
    <property type="entry name" value="Protein tyrosine phosphatase superfamily"/>
    <property type="match status" value="1"/>
</dbReference>
<proteinExistence type="inferred from homology"/>
<dbReference type="Proteomes" id="UP000192223">
    <property type="component" value="Unplaced"/>
</dbReference>
<keyword evidence="3" id="KW-0904">Protein phosphatase</keyword>
<comment type="similarity">
    <text evidence="1">Belongs to the protein-tyrosine phosphatase family. Non-receptor class dual specificity subfamily.</text>
</comment>
<dbReference type="FunCoup" id="A0A1W4W6A2">
    <property type="interactions" value="12"/>
</dbReference>
<dbReference type="STRING" id="224129.A0A1W4W6A2"/>
<feature type="domain" description="Tyrosine specific protein phosphatases" evidence="5">
    <location>
        <begin position="108"/>
        <end position="166"/>
    </location>
</feature>
<dbReference type="GeneID" id="108733092"/>
<accession>A0A1W4W6A2</accession>
<dbReference type="KEGG" id="apln:108733092"/>
<evidence type="ECO:0000313" key="6">
    <source>
        <dbReference type="Proteomes" id="UP000192223"/>
    </source>
</evidence>
<dbReference type="Pfam" id="PF00782">
    <property type="entry name" value="DSPc"/>
    <property type="match status" value="1"/>
</dbReference>
<keyword evidence="6" id="KW-1185">Reference proteome</keyword>
<dbReference type="PROSITE" id="PS50054">
    <property type="entry name" value="TYR_PHOSPHATASE_DUAL"/>
    <property type="match status" value="1"/>
</dbReference>
<organism evidence="6 7">
    <name type="scientific">Agrilus planipennis</name>
    <name type="common">Emerald ash borer</name>
    <name type="synonym">Agrilus marcopoli</name>
    <dbReference type="NCBI Taxonomy" id="224129"/>
    <lineage>
        <taxon>Eukaryota</taxon>
        <taxon>Metazoa</taxon>
        <taxon>Ecdysozoa</taxon>
        <taxon>Arthropoda</taxon>
        <taxon>Hexapoda</taxon>
        <taxon>Insecta</taxon>
        <taxon>Pterygota</taxon>
        <taxon>Neoptera</taxon>
        <taxon>Endopterygota</taxon>
        <taxon>Coleoptera</taxon>
        <taxon>Polyphaga</taxon>
        <taxon>Elateriformia</taxon>
        <taxon>Buprestoidea</taxon>
        <taxon>Buprestidae</taxon>
        <taxon>Agrilinae</taxon>
        <taxon>Agrilus</taxon>
    </lineage>
</organism>
<evidence type="ECO:0000259" key="5">
    <source>
        <dbReference type="PROSITE" id="PS50056"/>
    </source>
</evidence>
<dbReference type="GO" id="GO:0004721">
    <property type="term" value="F:phosphoprotein phosphatase activity"/>
    <property type="evidence" value="ECO:0007669"/>
    <property type="project" value="UniProtKB-KW"/>
</dbReference>
<evidence type="ECO:0000259" key="4">
    <source>
        <dbReference type="PROSITE" id="PS50054"/>
    </source>
</evidence>
<reference evidence="7" key="1">
    <citation type="submission" date="2025-08" db="UniProtKB">
        <authorList>
            <consortium name="RefSeq"/>
        </authorList>
    </citation>
    <scope>IDENTIFICATION</scope>
    <source>
        <tissue evidence="7">Entire body</tissue>
    </source>
</reference>
<evidence type="ECO:0000313" key="7">
    <source>
        <dbReference type="RefSeq" id="XP_018319646.1"/>
    </source>
</evidence>
<dbReference type="InterPro" id="IPR000387">
    <property type="entry name" value="Tyr_Pase_dom"/>
</dbReference>
<sequence>MEVMANSVDIHDTSLPKTENILQEKATEINISLQIKRNCLLALNNISKITDNLYLSGAMSLSPSVLEALDIRYVINVAPELPDTPLPSNVIKYTRIPVYDNLSSNLLEYFESCADAIHEEASNNRNVLVHCVAGVSRSASICIAYVMKYNKFNLLQAYNYVKERRPIVRPNCSFINQLISFENTLYSSNSISLVFNDHLKMMIPDIYAKDYKSHHDIRKERNSSVKG</sequence>
<dbReference type="InterPro" id="IPR003595">
    <property type="entry name" value="Tyr_Pase_cat"/>
</dbReference>
<dbReference type="SUPFAM" id="SSF52799">
    <property type="entry name" value="(Phosphotyrosine protein) phosphatases II"/>
    <property type="match status" value="1"/>
</dbReference>
<evidence type="ECO:0000256" key="1">
    <source>
        <dbReference type="ARBA" id="ARBA00008601"/>
    </source>
</evidence>
<dbReference type="InterPro" id="IPR000340">
    <property type="entry name" value="Dual-sp_phosphatase_cat-dom"/>
</dbReference>
<dbReference type="RefSeq" id="XP_018319646.1">
    <property type="nucleotide sequence ID" value="XM_018464144.2"/>
</dbReference>
<dbReference type="InterPro" id="IPR029021">
    <property type="entry name" value="Prot-tyrosine_phosphatase-like"/>
</dbReference>
<protein>
    <submittedName>
        <fullName evidence="7">Dual specificity protein phosphatase 18</fullName>
    </submittedName>
</protein>
<dbReference type="InParanoid" id="A0A1W4W6A2"/>
<dbReference type="SMART" id="SM00195">
    <property type="entry name" value="DSPc"/>
    <property type="match status" value="1"/>
</dbReference>
<dbReference type="InterPro" id="IPR016130">
    <property type="entry name" value="Tyr_Pase_AS"/>
</dbReference>
<dbReference type="OrthoDB" id="285418at2759"/>
<dbReference type="InterPro" id="IPR020422">
    <property type="entry name" value="TYR_PHOSPHATASE_DUAL_dom"/>
</dbReference>
<evidence type="ECO:0000256" key="3">
    <source>
        <dbReference type="ARBA" id="ARBA00022912"/>
    </source>
</evidence>
<dbReference type="AlphaFoldDB" id="A0A1W4W6A2"/>